<reference evidence="2" key="1">
    <citation type="journal article" date="2015" name="BMC Genomics">
        <title>Genome mining reveals unlocked bioactive potential of marine Gram-negative bacteria.</title>
        <authorList>
            <person name="Machado H."/>
            <person name="Sonnenschein E.C."/>
            <person name="Melchiorsen J."/>
            <person name="Gram L."/>
        </authorList>
    </citation>
    <scope>NUCLEOTIDE SEQUENCE</scope>
    <source>
        <strain evidence="2">S2052</strain>
    </source>
</reference>
<evidence type="ECO:0000313" key="2">
    <source>
        <dbReference type="EMBL" id="KJY71312.1"/>
    </source>
</evidence>
<keyword evidence="2" id="KW-0808">Transferase</keyword>
<dbReference type="CDD" id="cd04301">
    <property type="entry name" value="NAT_SF"/>
    <property type="match status" value="1"/>
</dbReference>
<accession>A0A837G5X2</accession>
<dbReference type="SUPFAM" id="SSF55729">
    <property type="entry name" value="Acyl-CoA N-acyltransferases (Nat)"/>
    <property type="match status" value="1"/>
</dbReference>
<dbReference type="AlphaFoldDB" id="A0A837G5X2"/>
<name>A0A837G5X2_9VIBR</name>
<dbReference type="PANTHER" id="PTHR43305:SF1">
    <property type="entry name" value="FAMILY N-ACETYLTRANSFERASE, PUTATIVE (AFU_ORTHOLOGUE AFUA_2G01380)-RELATED"/>
    <property type="match status" value="1"/>
</dbReference>
<gene>
    <name evidence="2" type="ORF">TW71_14970</name>
</gene>
<dbReference type="GO" id="GO:0016747">
    <property type="term" value="F:acyltransferase activity, transferring groups other than amino-acyl groups"/>
    <property type="evidence" value="ECO:0007669"/>
    <property type="project" value="InterPro"/>
</dbReference>
<feature type="domain" description="N-acetyltransferase" evidence="1">
    <location>
        <begin position="8"/>
        <end position="165"/>
    </location>
</feature>
<evidence type="ECO:0000259" key="1">
    <source>
        <dbReference type="PROSITE" id="PS51186"/>
    </source>
</evidence>
<comment type="caution">
    <text evidence="2">The sequence shown here is derived from an EMBL/GenBank/DDBJ whole genome shotgun (WGS) entry which is preliminary data.</text>
</comment>
<dbReference type="PANTHER" id="PTHR43305">
    <property type="entry name" value="FAMILY N-ACETYLTRANSFERASE, PUTATIVE (AFU_ORTHOLOGUE AFUA_2G01380)-RELATED"/>
    <property type="match status" value="1"/>
</dbReference>
<dbReference type="PROSITE" id="PS51186">
    <property type="entry name" value="GNAT"/>
    <property type="match status" value="1"/>
</dbReference>
<dbReference type="EMBL" id="JXXR01000016">
    <property type="protein sequence ID" value="KJY71312.1"/>
    <property type="molecule type" value="Genomic_DNA"/>
</dbReference>
<proteinExistence type="predicted"/>
<dbReference type="Gene3D" id="3.40.630.30">
    <property type="match status" value="1"/>
</dbReference>
<dbReference type="InterPro" id="IPR000182">
    <property type="entry name" value="GNAT_dom"/>
</dbReference>
<dbReference type="InterPro" id="IPR052777">
    <property type="entry name" value="Acetyltransferase_Enz"/>
</dbReference>
<dbReference type="InterPro" id="IPR016181">
    <property type="entry name" value="Acyl_CoA_acyltransferase"/>
</dbReference>
<protein>
    <submittedName>
        <fullName evidence="2">Acetyltransferase</fullName>
    </submittedName>
</protein>
<dbReference type="Pfam" id="PF00583">
    <property type="entry name" value="Acetyltransf_1"/>
    <property type="match status" value="1"/>
</dbReference>
<organism evidence="2">
    <name type="scientific">Vibrio coralliilyticus</name>
    <dbReference type="NCBI Taxonomy" id="190893"/>
    <lineage>
        <taxon>Bacteria</taxon>
        <taxon>Pseudomonadati</taxon>
        <taxon>Pseudomonadota</taxon>
        <taxon>Gammaproteobacteria</taxon>
        <taxon>Vibrionales</taxon>
        <taxon>Vibrionaceae</taxon>
        <taxon>Vibrio</taxon>
    </lineage>
</organism>
<sequence>MTMSQDNLRIVPITAQHDAAICQIIKQVGKEYGAVGEGFGPSDAEVDNMSQHYHEQNRSLYLVALLDDKVVGGCGVAPFGQDEQMCELKKLFLLKESRGLGLGKTLSLACLEFAKQQGFERCYLDTLSNMSAAVRLYESLEFEHLTAPLEGTLHNGCDVWMLKSL</sequence>